<protein>
    <recommendedName>
        <fullName evidence="1">WYL domain-containing protein</fullName>
    </recommendedName>
</protein>
<accession>A0A109JTP5</accession>
<gene>
    <name evidence="2" type="ORF">AS156_07170</name>
</gene>
<name>A0A109JTP5_9BRAD</name>
<dbReference type="AlphaFoldDB" id="A0A109JTP5"/>
<dbReference type="EMBL" id="LNCU01000070">
    <property type="protein sequence ID" value="KWV54735.1"/>
    <property type="molecule type" value="Genomic_DNA"/>
</dbReference>
<dbReference type="Pfam" id="PF13280">
    <property type="entry name" value="WYL"/>
    <property type="match status" value="1"/>
</dbReference>
<comment type="caution">
    <text evidence="2">The sequence shown here is derived from an EMBL/GenBank/DDBJ whole genome shotgun (WGS) entry which is preliminary data.</text>
</comment>
<evidence type="ECO:0000259" key="1">
    <source>
        <dbReference type="Pfam" id="PF13280"/>
    </source>
</evidence>
<feature type="domain" description="WYL" evidence="1">
    <location>
        <begin position="98"/>
        <end position="163"/>
    </location>
</feature>
<dbReference type="PROSITE" id="PS52050">
    <property type="entry name" value="WYL"/>
    <property type="match status" value="1"/>
</dbReference>
<evidence type="ECO:0000313" key="3">
    <source>
        <dbReference type="Proteomes" id="UP000057737"/>
    </source>
</evidence>
<reference evidence="2 3" key="1">
    <citation type="submission" date="2015-11" db="EMBL/GenBank/DDBJ databases">
        <title>Draft Genome Sequence of the Strain BR 10303 (Bradyrhizobium sp.) isolated from nodules of Centrolobium paraense.</title>
        <authorList>
            <person name="Zelli J.E."/>
            <person name="Simoes-Araujo J.L."/>
            <person name="Barauna A.C."/>
            <person name="Silva K."/>
        </authorList>
    </citation>
    <scope>NUCLEOTIDE SEQUENCE [LARGE SCALE GENOMIC DNA]</scope>
    <source>
        <strain evidence="2 3">BR 10303</strain>
    </source>
</reference>
<evidence type="ECO:0000313" key="2">
    <source>
        <dbReference type="EMBL" id="KWV54735.1"/>
    </source>
</evidence>
<organism evidence="2 3">
    <name type="scientific">Bradyrhizobium macuxiense</name>
    <dbReference type="NCBI Taxonomy" id="1755647"/>
    <lineage>
        <taxon>Bacteria</taxon>
        <taxon>Pseudomonadati</taxon>
        <taxon>Pseudomonadota</taxon>
        <taxon>Alphaproteobacteria</taxon>
        <taxon>Hyphomicrobiales</taxon>
        <taxon>Nitrobacteraceae</taxon>
        <taxon>Bradyrhizobium</taxon>
    </lineage>
</organism>
<dbReference type="InterPro" id="IPR026881">
    <property type="entry name" value="WYL_dom"/>
</dbReference>
<proteinExistence type="predicted"/>
<keyword evidence="3" id="KW-1185">Reference proteome</keyword>
<dbReference type="RefSeq" id="WP_066507905.1">
    <property type="nucleotide sequence ID" value="NZ_LNCU01000070.1"/>
</dbReference>
<sequence>MLREKCAFKGIQLPQLVDIEPHRGDVEAGWSGMLNHQLPALLPIASFWDALPEIFRWLHGQVAAPVLPTMPLLGGAGAEAIRERIVGLPPGSHGQTFIETIRFAAANRLLVNLDYRDQQGKRSTRAIEAYSLRRSRAGDVLLMAVRADSGQSRSYRLDSILGVSQTQTTFSPRYPIELTPTGPQSIPLTSRPVGLVLPRASTRRRSRASSSGTTYVFRCTICGKLFERKSHDSTLRPHKNRAGYQCYGTYGTYVRTK</sequence>
<dbReference type="Proteomes" id="UP000057737">
    <property type="component" value="Unassembled WGS sequence"/>
</dbReference>
<dbReference type="OrthoDB" id="9780929at2"/>